<name>A0AAN7C046_9PEZI</name>
<proteinExistence type="predicted"/>
<evidence type="ECO:0000313" key="2">
    <source>
        <dbReference type="Proteomes" id="UP001303760"/>
    </source>
</evidence>
<evidence type="ECO:0000313" key="1">
    <source>
        <dbReference type="EMBL" id="KAK4232866.1"/>
    </source>
</evidence>
<comment type="caution">
    <text evidence="1">The sequence shown here is derived from an EMBL/GenBank/DDBJ whole genome shotgun (WGS) entry which is preliminary data.</text>
</comment>
<dbReference type="AlphaFoldDB" id="A0AAN7C046"/>
<reference evidence="1" key="1">
    <citation type="journal article" date="2023" name="Mol. Phylogenet. Evol.">
        <title>Genome-scale phylogeny and comparative genomics of the fungal order Sordariales.</title>
        <authorList>
            <person name="Hensen N."/>
            <person name="Bonometti L."/>
            <person name="Westerberg I."/>
            <person name="Brannstrom I.O."/>
            <person name="Guillou S."/>
            <person name="Cros-Aarteil S."/>
            <person name="Calhoun S."/>
            <person name="Haridas S."/>
            <person name="Kuo A."/>
            <person name="Mondo S."/>
            <person name="Pangilinan J."/>
            <person name="Riley R."/>
            <person name="LaButti K."/>
            <person name="Andreopoulos B."/>
            <person name="Lipzen A."/>
            <person name="Chen C."/>
            <person name="Yan M."/>
            <person name="Daum C."/>
            <person name="Ng V."/>
            <person name="Clum A."/>
            <person name="Steindorff A."/>
            <person name="Ohm R.A."/>
            <person name="Martin F."/>
            <person name="Silar P."/>
            <person name="Natvig D.O."/>
            <person name="Lalanne C."/>
            <person name="Gautier V."/>
            <person name="Ament-Velasquez S.L."/>
            <person name="Kruys A."/>
            <person name="Hutchinson M.I."/>
            <person name="Powell A.J."/>
            <person name="Barry K."/>
            <person name="Miller A.N."/>
            <person name="Grigoriev I.V."/>
            <person name="Debuchy R."/>
            <person name="Gladieux P."/>
            <person name="Hiltunen Thoren M."/>
            <person name="Johannesson H."/>
        </authorList>
    </citation>
    <scope>NUCLEOTIDE SEQUENCE</scope>
    <source>
        <strain evidence="1">CBS 532.94</strain>
    </source>
</reference>
<dbReference type="Proteomes" id="UP001303760">
    <property type="component" value="Unassembled WGS sequence"/>
</dbReference>
<dbReference type="EMBL" id="MU860810">
    <property type="protein sequence ID" value="KAK4232866.1"/>
    <property type="molecule type" value="Genomic_DNA"/>
</dbReference>
<accession>A0AAN7C046</accession>
<feature type="non-terminal residue" evidence="1">
    <location>
        <position position="1"/>
    </location>
</feature>
<gene>
    <name evidence="1" type="ORF">C8A03DRAFT_39483</name>
</gene>
<keyword evidence="2" id="KW-1185">Reference proteome</keyword>
<sequence>PHSDPLAKHGIILDGLMSLTDEDTSTGGLISIRDMQSFLSILGDLNDMEIWYSKLQIDLFKFILLHKGTDEVKGLGGLELMSPDQTAKKFMSWTEFQSHARAYFDTHGVQFTFRRCARSFGDLYWTFWEKGVPGIAEIKENGTVHSRQYRLENGTNPAAWVLVPDLFGDHLTKEEAEIRVADSKKADLNKSKAEEITYTGLDQDDTIDSHFNNRVAQMAYRRNLSAAEPRRRHRINRLGVGHHLRPQQDGWTAYLSTLTSPYDG</sequence>
<organism evidence="1 2">
    <name type="scientific">Achaetomium macrosporum</name>
    <dbReference type="NCBI Taxonomy" id="79813"/>
    <lineage>
        <taxon>Eukaryota</taxon>
        <taxon>Fungi</taxon>
        <taxon>Dikarya</taxon>
        <taxon>Ascomycota</taxon>
        <taxon>Pezizomycotina</taxon>
        <taxon>Sordariomycetes</taxon>
        <taxon>Sordariomycetidae</taxon>
        <taxon>Sordariales</taxon>
        <taxon>Chaetomiaceae</taxon>
        <taxon>Achaetomium</taxon>
    </lineage>
</organism>
<reference evidence="1" key="2">
    <citation type="submission" date="2023-05" db="EMBL/GenBank/DDBJ databases">
        <authorList>
            <consortium name="Lawrence Berkeley National Laboratory"/>
            <person name="Steindorff A."/>
            <person name="Hensen N."/>
            <person name="Bonometti L."/>
            <person name="Westerberg I."/>
            <person name="Brannstrom I.O."/>
            <person name="Guillou S."/>
            <person name="Cros-Aarteil S."/>
            <person name="Calhoun S."/>
            <person name="Haridas S."/>
            <person name="Kuo A."/>
            <person name="Mondo S."/>
            <person name="Pangilinan J."/>
            <person name="Riley R."/>
            <person name="Labutti K."/>
            <person name="Andreopoulos B."/>
            <person name="Lipzen A."/>
            <person name="Chen C."/>
            <person name="Yanf M."/>
            <person name="Daum C."/>
            <person name="Ng V."/>
            <person name="Clum A."/>
            <person name="Ohm R."/>
            <person name="Martin F."/>
            <person name="Silar P."/>
            <person name="Natvig D."/>
            <person name="Lalanne C."/>
            <person name="Gautier V."/>
            <person name="Ament-Velasquez S.L."/>
            <person name="Kruys A."/>
            <person name="Hutchinson M.I."/>
            <person name="Powell A.J."/>
            <person name="Barry K."/>
            <person name="Miller A.N."/>
            <person name="Grigoriev I.V."/>
            <person name="Debuchy R."/>
            <person name="Gladieux P."/>
            <person name="Thoren M.H."/>
            <person name="Johannesson H."/>
        </authorList>
    </citation>
    <scope>NUCLEOTIDE SEQUENCE</scope>
    <source>
        <strain evidence="1">CBS 532.94</strain>
    </source>
</reference>
<protein>
    <submittedName>
        <fullName evidence="1">Uncharacterized protein</fullName>
    </submittedName>
</protein>